<feature type="domain" description="PIR2-like helical" evidence="3">
    <location>
        <begin position="368"/>
        <end position="474"/>
    </location>
</feature>
<evidence type="ECO:0000313" key="5">
    <source>
        <dbReference type="Proteomes" id="UP000636709"/>
    </source>
</evidence>
<feature type="domain" description="PIR2-like helical" evidence="3">
    <location>
        <begin position="54"/>
        <end position="176"/>
    </location>
</feature>
<sequence>MEGPGSSSSGKGKNAKDGGGDSAGTGTFSCFHGEWRPVDEATLMDANEIRRRFIDGFYEEAARRLPLKEIPGLDGCIRAGGLCVGLADPVANIILNAVGLLLHDRQEQEEHRHLPPQREEFRVSRGSAKGWADIAYRSLDGLRGFMTAYFRYLGYTQAARYLYLASHHLPLATRLVHHDRFGPRSFSQEQRRLLPDGGKLKGALRIAAVQSKHPAPDLLAQLMTAQYPPDMLSRVVAKLQGTEPLTTIDVSEIMDLLACRWPPTPSPVNMEFWCRPNGTTCTRHQDGALLVSTCIGEGLVADISIRTDQKDQFQYITDLTFHCGDMEAKLSECLQAAGEISGTGMETIVNYDAFRCEHIVTLEMCLLDTIHTFYITALAILPRRRSTLRALIVAGHCYGTMDPVSNIILNTIWYEITFPPTNDDEVELPQGILDTRPMFRLASHSLDGLVEMARETCRSRHEALQHLNSSDCNMFRGKFPNEFDFNAVAKAAKHPQHAAHGFFLMFLLPVNFHRLHLMLTGARAGVTWPYFEDKAPTYYLDIICGVRESRSPRHPNFYHANFLATTYDALANDKRIATASSHGRTLFFAEFWVPPFPEDVQSKPSSCCPVYDYRACTGESSFLQLKCFSVLTMFLHILGQGGKANELRVVGYVFILLLGHRYSHFLCPFLGAGSLITGRCSFCENEGSKIVHPPSGGHYGVVDGRDDLYPSAVNGVGFKGLLDSDFIYFDPHRDVELAKVINDSHAYGCNDMPAMTWTQRIKPSFAWEWSADGPFGPLPEISGRYFQA</sequence>
<feature type="domain" description="DUF3615" evidence="2">
    <location>
        <begin position="532"/>
        <end position="617"/>
    </location>
</feature>
<evidence type="ECO:0000259" key="2">
    <source>
        <dbReference type="Pfam" id="PF12274"/>
    </source>
</evidence>
<evidence type="ECO:0000256" key="1">
    <source>
        <dbReference type="SAM" id="MobiDB-lite"/>
    </source>
</evidence>
<evidence type="ECO:0000259" key="3">
    <source>
        <dbReference type="Pfam" id="PF20235"/>
    </source>
</evidence>
<dbReference type="InterPro" id="IPR046527">
    <property type="entry name" value="PIR2-like_helical"/>
</dbReference>
<proteinExistence type="predicted"/>
<accession>A0A835E313</accession>
<organism evidence="4 5">
    <name type="scientific">Digitaria exilis</name>
    <dbReference type="NCBI Taxonomy" id="1010633"/>
    <lineage>
        <taxon>Eukaryota</taxon>
        <taxon>Viridiplantae</taxon>
        <taxon>Streptophyta</taxon>
        <taxon>Embryophyta</taxon>
        <taxon>Tracheophyta</taxon>
        <taxon>Spermatophyta</taxon>
        <taxon>Magnoliopsida</taxon>
        <taxon>Liliopsida</taxon>
        <taxon>Poales</taxon>
        <taxon>Poaceae</taxon>
        <taxon>PACMAD clade</taxon>
        <taxon>Panicoideae</taxon>
        <taxon>Panicodae</taxon>
        <taxon>Paniceae</taxon>
        <taxon>Anthephorinae</taxon>
        <taxon>Digitaria</taxon>
    </lineage>
</organism>
<gene>
    <name evidence="4" type="ORF">HU200_055571</name>
</gene>
<dbReference type="Pfam" id="PF12274">
    <property type="entry name" value="DUF3615"/>
    <property type="match status" value="1"/>
</dbReference>
<keyword evidence="5" id="KW-1185">Reference proteome</keyword>
<comment type="caution">
    <text evidence="4">The sequence shown here is derived from an EMBL/GenBank/DDBJ whole genome shotgun (WGS) entry which is preliminary data.</text>
</comment>
<feature type="region of interest" description="Disordered" evidence="1">
    <location>
        <begin position="1"/>
        <end position="21"/>
    </location>
</feature>
<feature type="compositionally biased region" description="Low complexity" evidence="1">
    <location>
        <begin position="1"/>
        <end position="12"/>
    </location>
</feature>
<dbReference type="EMBL" id="JACEFO010002379">
    <property type="protein sequence ID" value="KAF8662985.1"/>
    <property type="molecule type" value="Genomic_DNA"/>
</dbReference>
<protein>
    <submittedName>
        <fullName evidence="4">Uncharacterized protein</fullName>
    </submittedName>
</protein>
<dbReference type="PANTHER" id="PTHR33120:SF42">
    <property type="entry name" value="OS12G0105000 PROTEIN"/>
    <property type="match status" value="1"/>
</dbReference>
<name>A0A835E313_9POAL</name>
<dbReference type="Proteomes" id="UP000636709">
    <property type="component" value="Unassembled WGS sequence"/>
</dbReference>
<reference evidence="4" key="1">
    <citation type="submission" date="2020-07" db="EMBL/GenBank/DDBJ databases">
        <title>Genome sequence and genetic diversity analysis of an under-domesticated orphan crop, white fonio (Digitaria exilis).</title>
        <authorList>
            <person name="Bennetzen J.L."/>
            <person name="Chen S."/>
            <person name="Ma X."/>
            <person name="Wang X."/>
            <person name="Yssel A.E.J."/>
            <person name="Chaluvadi S.R."/>
            <person name="Johnson M."/>
            <person name="Gangashetty P."/>
            <person name="Hamidou F."/>
            <person name="Sanogo M.D."/>
            <person name="Zwaenepoel A."/>
            <person name="Wallace J."/>
            <person name="Van De Peer Y."/>
            <person name="Van Deynze A."/>
        </authorList>
    </citation>
    <scope>NUCLEOTIDE SEQUENCE</scope>
    <source>
        <tissue evidence="4">Leaves</tissue>
    </source>
</reference>
<dbReference type="Pfam" id="PF20235">
    <property type="entry name" value="PIR2-like_helical"/>
    <property type="match status" value="2"/>
</dbReference>
<dbReference type="InterPro" id="IPR022059">
    <property type="entry name" value="DUF3615"/>
</dbReference>
<dbReference type="OrthoDB" id="607685at2759"/>
<dbReference type="PANTHER" id="PTHR33120">
    <property type="entry name" value="EXPRESSED PROTEIN-RELATED"/>
    <property type="match status" value="1"/>
</dbReference>
<evidence type="ECO:0000313" key="4">
    <source>
        <dbReference type="EMBL" id="KAF8662985.1"/>
    </source>
</evidence>
<dbReference type="AlphaFoldDB" id="A0A835E313"/>